<evidence type="ECO:0000313" key="2">
    <source>
        <dbReference type="Proteomes" id="UP001500731"/>
    </source>
</evidence>
<keyword evidence="2" id="KW-1185">Reference proteome</keyword>
<dbReference type="InterPro" id="IPR038056">
    <property type="entry name" value="YjbR-like_sf"/>
</dbReference>
<proteinExistence type="predicted"/>
<gene>
    <name evidence="1" type="ORF">GCM10023171_14320</name>
</gene>
<dbReference type="Pfam" id="PF04237">
    <property type="entry name" value="YjbR"/>
    <property type="match status" value="1"/>
</dbReference>
<sequence>MDSDILQHWARARAEELPGAYADQPFGPEVDVFRVRERMFMALSLSTGAATVTLKAAPEDAEALRAAFPAIIPGYHMNKRHWITLRPDGSLEQDLVQELVTEAYRLVVAGLPRTRRPVDPEIFGRI</sequence>
<dbReference type="InterPro" id="IPR007351">
    <property type="entry name" value="YjbR"/>
</dbReference>
<dbReference type="PANTHER" id="PTHR35145:SF1">
    <property type="entry name" value="CYTOPLASMIC PROTEIN"/>
    <property type="match status" value="1"/>
</dbReference>
<dbReference type="PANTHER" id="PTHR35145">
    <property type="entry name" value="CYTOPLASMIC PROTEIN-RELATED"/>
    <property type="match status" value="1"/>
</dbReference>
<reference evidence="2" key="1">
    <citation type="journal article" date="2019" name="Int. J. Syst. Evol. Microbiol.">
        <title>The Global Catalogue of Microorganisms (GCM) 10K type strain sequencing project: providing services to taxonomists for standard genome sequencing and annotation.</title>
        <authorList>
            <consortium name="The Broad Institute Genomics Platform"/>
            <consortium name="The Broad Institute Genome Sequencing Center for Infectious Disease"/>
            <person name="Wu L."/>
            <person name="Ma J."/>
        </authorList>
    </citation>
    <scope>NUCLEOTIDE SEQUENCE [LARGE SCALE GENOMIC DNA]</scope>
    <source>
        <strain evidence="2">JCM 17839</strain>
    </source>
</reference>
<comment type="caution">
    <text evidence="1">The sequence shown here is derived from an EMBL/GenBank/DDBJ whole genome shotgun (WGS) entry which is preliminary data.</text>
</comment>
<dbReference type="EMBL" id="BAABGP010000008">
    <property type="protein sequence ID" value="GAA4483204.1"/>
    <property type="molecule type" value="Genomic_DNA"/>
</dbReference>
<dbReference type="GO" id="GO:0003677">
    <property type="term" value="F:DNA binding"/>
    <property type="evidence" value="ECO:0007669"/>
    <property type="project" value="UniProtKB-KW"/>
</dbReference>
<dbReference type="Gene3D" id="3.90.1150.30">
    <property type="match status" value="1"/>
</dbReference>
<dbReference type="InterPro" id="IPR058532">
    <property type="entry name" value="YjbR/MT2646/Rv2570-like"/>
</dbReference>
<accession>A0ABP8PAQ5</accession>
<organism evidence="1 2">
    <name type="scientific">Microbacterium panaciterrae</name>
    <dbReference type="NCBI Taxonomy" id="985759"/>
    <lineage>
        <taxon>Bacteria</taxon>
        <taxon>Bacillati</taxon>
        <taxon>Actinomycetota</taxon>
        <taxon>Actinomycetes</taxon>
        <taxon>Micrococcales</taxon>
        <taxon>Microbacteriaceae</taxon>
        <taxon>Microbacterium</taxon>
    </lineage>
</organism>
<dbReference type="Proteomes" id="UP001500731">
    <property type="component" value="Unassembled WGS sequence"/>
</dbReference>
<keyword evidence="1" id="KW-0238">DNA-binding</keyword>
<evidence type="ECO:0000313" key="1">
    <source>
        <dbReference type="EMBL" id="GAA4483204.1"/>
    </source>
</evidence>
<name>A0ABP8PAQ5_9MICO</name>
<dbReference type="SUPFAM" id="SSF142906">
    <property type="entry name" value="YjbR-like"/>
    <property type="match status" value="1"/>
</dbReference>
<protein>
    <submittedName>
        <fullName evidence="1">MmcQ/YjbR family DNA-binding protein</fullName>
    </submittedName>
</protein>